<reference evidence="1 2" key="1">
    <citation type="submission" date="2016-04" db="EMBL/GenBank/DDBJ databases">
        <title>Draft genome sequence of freshwater magnetotactic bacteria Magnetospirillum marisnigri SP-1 and Magnetospirillum moscoviense BB-1.</title>
        <authorList>
            <person name="Koziaeva V."/>
            <person name="Dziuba M.V."/>
            <person name="Ivanov T.M."/>
            <person name="Kuznetsov B."/>
            <person name="Grouzdev D.S."/>
        </authorList>
    </citation>
    <scope>NUCLEOTIDE SEQUENCE [LARGE SCALE GENOMIC DNA]</scope>
    <source>
        <strain evidence="1 2">SP-1</strain>
    </source>
</reference>
<comment type="caution">
    <text evidence="1">The sequence shown here is derived from an EMBL/GenBank/DDBJ whole genome shotgun (WGS) entry which is preliminary data.</text>
</comment>
<evidence type="ECO:0000313" key="1">
    <source>
        <dbReference type="EMBL" id="OAN48832.1"/>
    </source>
</evidence>
<gene>
    <name evidence="1" type="ORF">A6A04_19735</name>
</gene>
<evidence type="ECO:0000313" key="2">
    <source>
        <dbReference type="Proteomes" id="UP000078428"/>
    </source>
</evidence>
<organism evidence="1 2">
    <name type="scientific">Paramagnetospirillum marisnigri</name>
    <dbReference type="NCBI Taxonomy" id="1285242"/>
    <lineage>
        <taxon>Bacteria</taxon>
        <taxon>Pseudomonadati</taxon>
        <taxon>Pseudomonadota</taxon>
        <taxon>Alphaproteobacteria</taxon>
        <taxon>Rhodospirillales</taxon>
        <taxon>Magnetospirillaceae</taxon>
        <taxon>Paramagnetospirillum</taxon>
    </lineage>
</organism>
<dbReference type="EMBL" id="LWQT01000068">
    <property type="protein sequence ID" value="OAN48832.1"/>
    <property type="molecule type" value="Genomic_DNA"/>
</dbReference>
<keyword evidence="2" id="KW-1185">Reference proteome</keyword>
<dbReference type="Proteomes" id="UP000078428">
    <property type="component" value="Unassembled WGS sequence"/>
</dbReference>
<protein>
    <submittedName>
        <fullName evidence="1">Uncharacterized protein</fullName>
    </submittedName>
</protein>
<accession>A0A178MJC2</accession>
<name>A0A178MJC2_9PROT</name>
<sequence length="116" mass="12282">MDPVFGYALLQSAGEKRTGVAQGGQDGLRLGPVGDIEVSLLIGEGEVRTSRSLPITRREFHDQVVGEDEVVVGLLPENVRPVLMGDRFYGSLLVFEDGGETTLSTYAATAQGKGCG</sequence>
<dbReference type="AlphaFoldDB" id="A0A178MJC2"/>
<proteinExistence type="predicted"/>